<keyword evidence="6" id="KW-1185">Reference proteome</keyword>
<proteinExistence type="inferred from homology"/>
<dbReference type="InterPro" id="IPR025997">
    <property type="entry name" value="SBP_2_dom"/>
</dbReference>
<dbReference type="Gene3D" id="3.40.50.2300">
    <property type="match status" value="2"/>
</dbReference>
<protein>
    <submittedName>
        <fullName evidence="5">Sugar ABC transporter substrate-binding protein</fullName>
    </submittedName>
</protein>
<evidence type="ECO:0000256" key="2">
    <source>
        <dbReference type="ARBA" id="ARBA00007639"/>
    </source>
</evidence>
<gene>
    <name evidence="5" type="ORF">DWV06_05170</name>
</gene>
<dbReference type="EMBL" id="QRCT01000013">
    <property type="protein sequence ID" value="RDU24366.1"/>
    <property type="molecule type" value="Genomic_DNA"/>
</dbReference>
<evidence type="ECO:0000259" key="4">
    <source>
        <dbReference type="Pfam" id="PF13407"/>
    </source>
</evidence>
<evidence type="ECO:0000313" key="5">
    <source>
        <dbReference type="EMBL" id="RDU24366.1"/>
    </source>
</evidence>
<dbReference type="SUPFAM" id="SSF53822">
    <property type="entry name" value="Periplasmic binding protein-like I"/>
    <property type="match status" value="1"/>
</dbReference>
<dbReference type="Pfam" id="PF13407">
    <property type="entry name" value="Peripla_BP_4"/>
    <property type="match status" value="1"/>
</dbReference>
<dbReference type="Proteomes" id="UP000255036">
    <property type="component" value="Unassembled WGS sequence"/>
</dbReference>
<feature type="domain" description="Periplasmic binding protein" evidence="4">
    <location>
        <begin position="25"/>
        <end position="272"/>
    </location>
</feature>
<sequence>MKIFLRCENSRENGNSYLFGAVFRTLRNLYFTNLNEGLKKIVEEKGDQILSLDSDFNQDIQNKQIEDLIAQGVDALFVIPVNPMKVVPALESAKEAGIPIFIVDTPIYDENLPTSTIASNNYNMGVLIAQDLMKRKEKAKIAILHYPFFSTSTIARVEGFMNTIKDLPEYEIVSYKTDEENYENIKATVREIVRKHPEINVIVPTGDITAMAAISTLKEMKKDQDIFVYGIDGSPEIKKLMKEGQIEVSTAQAPIEMGMTAAETAYTYLEGNPIEKYITIPVVLLTDENLDDYGVATYK</sequence>
<evidence type="ECO:0000313" key="6">
    <source>
        <dbReference type="Proteomes" id="UP000255036"/>
    </source>
</evidence>
<comment type="subcellular location">
    <subcellularLocation>
        <location evidence="1">Cell envelope</location>
    </subcellularLocation>
</comment>
<dbReference type="PANTHER" id="PTHR46847">
    <property type="entry name" value="D-ALLOSE-BINDING PERIPLASMIC PROTEIN-RELATED"/>
    <property type="match status" value="1"/>
</dbReference>
<accession>A0A371AXS8</accession>
<dbReference type="RefSeq" id="WP_115481110.1">
    <property type="nucleotide sequence ID" value="NZ_QRCT01000013.1"/>
</dbReference>
<dbReference type="GO" id="GO:0030246">
    <property type="term" value="F:carbohydrate binding"/>
    <property type="evidence" value="ECO:0007669"/>
    <property type="project" value="UniProtKB-ARBA"/>
</dbReference>
<dbReference type="AlphaFoldDB" id="A0A371AXS8"/>
<evidence type="ECO:0000256" key="1">
    <source>
        <dbReference type="ARBA" id="ARBA00004196"/>
    </source>
</evidence>
<dbReference type="InterPro" id="IPR028082">
    <property type="entry name" value="Peripla_BP_I"/>
</dbReference>
<dbReference type="PANTHER" id="PTHR46847:SF1">
    <property type="entry name" value="D-ALLOSE-BINDING PERIPLASMIC PROTEIN-RELATED"/>
    <property type="match status" value="1"/>
</dbReference>
<comment type="similarity">
    <text evidence="2">Belongs to the bacterial solute-binding protein 2 family.</text>
</comment>
<dbReference type="GO" id="GO:0030313">
    <property type="term" value="C:cell envelope"/>
    <property type="evidence" value="ECO:0007669"/>
    <property type="project" value="UniProtKB-SubCell"/>
</dbReference>
<evidence type="ECO:0000256" key="3">
    <source>
        <dbReference type="ARBA" id="ARBA00022729"/>
    </source>
</evidence>
<dbReference type="OrthoDB" id="9795981at2"/>
<keyword evidence="3" id="KW-0732">Signal</keyword>
<comment type="caution">
    <text evidence="5">The sequence shown here is derived from an EMBL/GenBank/DDBJ whole genome shotgun (WGS) entry which is preliminary data.</text>
</comment>
<reference evidence="5 6" key="1">
    <citation type="submission" date="2018-07" db="EMBL/GenBank/DDBJ databases">
        <title>Anaerosacharophilus polymeroproducens gen. nov. sp. nov., an anaerobic bacterium isolated from salt field.</title>
        <authorList>
            <person name="Kim W."/>
            <person name="Yang S.-H."/>
            <person name="Oh J."/>
            <person name="Lee J.-H."/>
            <person name="Kwon K.K."/>
        </authorList>
    </citation>
    <scope>NUCLEOTIDE SEQUENCE [LARGE SCALE GENOMIC DNA]</scope>
    <source>
        <strain evidence="5 6">MCWD5</strain>
    </source>
</reference>
<organism evidence="5 6">
    <name type="scientific">Anaerosacchariphilus polymeriproducens</name>
    <dbReference type="NCBI Taxonomy" id="1812858"/>
    <lineage>
        <taxon>Bacteria</taxon>
        <taxon>Bacillati</taxon>
        <taxon>Bacillota</taxon>
        <taxon>Clostridia</taxon>
        <taxon>Lachnospirales</taxon>
        <taxon>Lachnospiraceae</taxon>
        <taxon>Anaerosacchariphilus</taxon>
    </lineage>
</organism>
<name>A0A371AXS8_9FIRM</name>